<evidence type="ECO:0000313" key="2">
    <source>
        <dbReference type="Proteomes" id="UP000019141"/>
    </source>
</evidence>
<reference evidence="1 2" key="1">
    <citation type="journal article" date="2014" name="Nature">
        <title>An environmental bacterial taxon with a large and distinct metabolic repertoire.</title>
        <authorList>
            <person name="Wilson M.C."/>
            <person name="Mori T."/>
            <person name="Ruckert C."/>
            <person name="Uria A.R."/>
            <person name="Helf M.J."/>
            <person name="Takada K."/>
            <person name="Gernert C."/>
            <person name="Steffens U.A."/>
            <person name="Heycke N."/>
            <person name="Schmitt S."/>
            <person name="Rinke C."/>
            <person name="Helfrich E.J."/>
            <person name="Brachmann A.O."/>
            <person name="Gurgui C."/>
            <person name="Wakimoto T."/>
            <person name="Kracht M."/>
            <person name="Crusemann M."/>
            <person name="Hentschel U."/>
            <person name="Abe I."/>
            <person name="Matsunaga S."/>
            <person name="Kalinowski J."/>
            <person name="Takeyama H."/>
            <person name="Piel J."/>
        </authorList>
    </citation>
    <scope>NUCLEOTIDE SEQUENCE [LARGE SCALE GENOMIC DNA]</scope>
    <source>
        <strain evidence="2">TSY1</strain>
    </source>
</reference>
<protein>
    <recommendedName>
        <fullName evidence="3">EthD domain-containing protein</fullName>
    </recommendedName>
</protein>
<evidence type="ECO:0000313" key="1">
    <source>
        <dbReference type="EMBL" id="ETW99011.1"/>
    </source>
</evidence>
<dbReference type="InterPro" id="IPR011008">
    <property type="entry name" value="Dimeric_a/b-barrel"/>
</dbReference>
<dbReference type="Proteomes" id="UP000019141">
    <property type="component" value="Unassembled WGS sequence"/>
</dbReference>
<proteinExistence type="predicted"/>
<dbReference type="EMBL" id="AZHW01000490">
    <property type="protein sequence ID" value="ETW99011.1"/>
    <property type="molecule type" value="Genomic_DNA"/>
</dbReference>
<keyword evidence="2" id="KW-1185">Reference proteome</keyword>
<evidence type="ECO:0008006" key="3">
    <source>
        <dbReference type="Google" id="ProtNLM"/>
    </source>
</evidence>
<gene>
    <name evidence="1" type="ORF">ETSY1_16535</name>
</gene>
<organism evidence="1 2">
    <name type="scientific">Entotheonella factor</name>
    <dbReference type="NCBI Taxonomy" id="1429438"/>
    <lineage>
        <taxon>Bacteria</taxon>
        <taxon>Pseudomonadati</taxon>
        <taxon>Nitrospinota/Tectimicrobiota group</taxon>
        <taxon>Candidatus Tectimicrobiota</taxon>
        <taxon>Candidatus Entotheonellia</taxon>
        <taxon>Candidatus Entotheonellales</taxon>
        <taxon>Candidatus Entotheonellaceae</taxon>
        <taxon>Candidatus Entotheonella</taxon>
    </lineage>
</organism>
<dbReference type="SUPFAM" id="SSF54909">
    <property type="entry name" value="Dimeric alpha+beta barrel"/>
    <property type="match status" value="2"/>
</dbReference>
<dbReference type="AlphaFoldDB" id="W4LNP3"/>
<sequence length="211" mass="23673">MAKGLLLAAINFKNVAEDEFHDWYDTEHLPERERVPGFLNAQRWIGVEDENVSVAIYDLDTVDVLASPGYTAIGGQNLSPWSKRITAKSERLLRFEGVQTLPGDELAPSGAGALLLNAMNVSPEAEDDFNKWYDEEHIPALAAVPGTLCARRFRATESALTYVALYHLVSPDVVTLPEWKKAVGTPWTERIRPHMRDRLRVVCKTYKPRGL</sequence>
<accession>W4LNP3</accession>
<name>W4LNP3_ENTF1</name>
<comment type="caution">
    <text evidence="1">The sequence shown here is derived from an EMBL/GenBank/DDBJ whole genome shotgun (WGS) entry which is preliminary data.</text>
</comment>
<dbReference type="HOGENOM" id="CLU_073903_0_0_7"/>